<feature type="domain" description="PRMT5 arginine-N-methyltransferase" evidence="8">
    <location>
        <begin position="530"/>
        <end position="587"/>
    </location>
</feature>
<comment type="caution">
    <text evidence="11">The sequence shown here is derived from an EMBL/GenBank/DDBJ whole genome shotgun (WGS) entry which is preliminary data.</text>
</comment>
<dbReference type="InterPro" id="IPR035075">
    <property type="entry name" value="PRMT5"/>
</dbReference>
<dbReference type="OMA" id="EMQWATH"/>
<name>K0TIA3_THAOC</name>
<protein>
    <recommendedName>
        <fullName evidence="4">Protein arginine N-methyltransferase</fullName>
    </recommendedName>
</protein>
<feature type="domain" description="PRMT5 TIM barrel" evidence="9">
    <location>
        <begin position="119"/>
        <end position="329"/>
    </location>
</feature>
<dbReference type="GO" id="GO:0005829">
    <property type="term" value="C:cytosol"/>
    <property type="evidence" value="ECO:0007669"/>
    <property type="project" value="TreeGrafter"/>
</dbReference>
<dbReference type="Pfam" id="PF05185">
    <property type="entry name" value="PRMT5"/>
    <property type="match status" value="2"/>
</dbReference>
<evidence type="ECO:0000256" key="3">
    <source>
        <dbReference type="ARBA" id="ARBA00022691"/>
    </source>
</evidence>
<feature type="site" description="Critical for specifying symmetric addition of methyl groups" evidence="7">
    <location>
        <position position="372"/>
    </location>
</feature>
<reference evidence="11 12" key="1">
    <citation type="journal article" date="2012" name="Genome Biol.">
        <title>Genome and low-iron response of an oceanic diatom adapted to chronic iron limitation.</title>
        <authorList>
            <person name="Lommer M."/>
            <person name="Specht M."/>
            <person name="Roy A.S."/>
            <person name="Kraemer L."/>
            <person name="Andreson R."/>
            <person name="Gutowska M.A."/>
            <person name="Wolf J."/>
            <person name="Bergner S.V."/>
            <person name="Schilhabel M.B."/>
            <person name="Klostermeier U.C."/>
            <person name="Beiko R.G."/>
            <person name="Rosenstiel P."/>
            <person name="Hippler M."/>
            <person name="Laroche J."/>
        </authorList>
    </citation>
    <scope>NUCLEOTIDE SEQUENCE [LARGE SCALE GENOMIC DNA]</scope>
    <source>
        <strain evidence="11 12">CCMP1005</strain>
    </source>
</reference>
<dbReference type="EMBL" id="AGNL01001064">
    <property type="protein sequence ID" value="EJK77290.1"/>
    <property type="molecule type" value="Genomic_DNA"/>
</dbReference>
<dbReference type="InterPro" id="IPR029063">
    <property type="entry name" value="SAM-dependent_MTases_sf"/>
</dbReference>
<evidence type="ECO:0000313" key="12">
    <source>
        <dbReference type="Proteomes" id="UP000266841"/>
    </source>
</evidence>
<evidence type="ECO:0000313" key="11">
    <source>
        <dbReference type="EMBL" id="EJK77290.1"/>
    </source>
</evidence>
<evidence type="ECO:0000256" key="6">
    <source>
        <dbReference type="PIRSR" id="PIRSR015894-2"/>
    </source>
</evidence>
<dbReference type="OrthoDB" id="1368803at2759"/>
<feature type="domain" description="PRMT5 arginine-N-methyltransferase" evidence="8">
    <location>
        <begin position="343"/>
        <end position="508"/>
    </location>
</feature>
<dbReference type="InterPro" id="IPR007857">
    <property type="entry name" value="Arg_MeTrfase_PRMT5"/>
</dbReference>
<feature type="domain" description="PRMT5 oligomerisation" evidence="10">
    <location>
        <begin position="729"/>
        <end position="831"/>
    </location>
</feature>
<evidence type="ECO:0000259" key="8">
    <source>
        <dbReference type="Pfam" id="PF05185"/>
    </source>
</evidence>
<sequence>MTGTSISLDDCGSTASSAPIFISGVSLPEHTADVAASLAKARQDGFDYVVTSLPNTAPLTSHVAHVGKHRTDVTRVESKWWSTSVVGMVSDPDDGHSASRGFGSAGQSLINSLCRPTTSPEKRRESSRILWGGLEWASHMNIPAVILPSPTDDDSDEDEDMFDAAPCKPTSVANKAASRDYAQLVSAISTSSICTTSHVQLWIRVPLSMQAMQAFQLLLDRCDHSPSIGCMLHMDRNIEPGALPSMASALHAFLGAGNVKAVSWDTGNFLRNKKGFPTLSKSYQHIFSMVYGRLGRTVRTLVEGQLDARSDHGGASSRLHHLQYLRHLRSRAPLPSKLDSEEAVLETPYLDSLQSPLQPLGDHLEYQTYETFEKDPVKYSNYGEAIELALLDGLARGAYPAIKSVFTSLGRLKETSESLRERLEEASCHRDLGAIAEIDVKEVTILVVGAGRGPLVREAIAAVDRVTSISLLGTEGNVALHAKIIAIEKNPSAMLYLQSLRETEPSWNGAYDPGVPDLANGAREIVPGSSRISVIGCDMREATSHPILRKMIENQQARGDIVVSELLGSFGDNELSPECLDGVQKCGVLKDTCVSIPQSYTAFLAPVSSARLISEAKAQGFHPLNHCDGPGGSMVGVQRALETPYVVRCHAASQTHDEQACWTYTHPHVSKNDADTGKSSAEAAADVHNDRCAHLSFSSDPTNGSRNGCGYGAVNGDIVRAVEGSDIGATLTIHGLLGTFHSVLYESKRTKRTSTISIAPHSFSTGMFSWFPLYFPLKEVLRVPPASTINCSIWRKSDDSRVWYEWCAEVEKSGFILSTCSIHNPGGRAYHVKK</sequence>
<dbReference type="GO" id="GO:0016274">
    <property type="term" value="F:protein-arginine N-methyltransferase activity"/>
    <property type="evidence" value="ECO:0007669"/>
    <property type="project" value="InterPro"/>
</dbReference>
<dbReference type="Pfam" id="PF17285">
    <property type="entry name" value="PRMT5_TIM"/>
    <property type="match status" value="1"/>
</dbReference>
<dbReference type="Proteomes" id="UP000266841">
    <property type="component" value="Unassembled WGS sequence"/>
</dbReference>
<dbReference type="InterPro" id="IPR025799">
    <property type="entry name" value="Arg_MeTrfase"/>
</dbReference>
<dbReference type="Pfam" id="PF17286">
    <property type="entry name" value="PRMT5_C"/>
    <property type="match status" value="2"/>
</dbReference>
<dbReference type="AlphaFoldDB" id="K0TIA3"/>
<gene>
    <name evidence="11" type="ORF">THAOC_00891</name>
</gene>
<feature type="binding site" evidence="6">
    <location>
        <position position="488"/>
    </location>
    <ligand>
        <name>S-adenosyl-L-methionine</name>
        <dbReference type="ChEBI" id="CHEBI:59789"/>
    </ligand>
</feature>
<dbReference type="GO" id="GO:0005634">
    <property type="term" value="C:nucleus"/>
    <property type="evidence" value="ECO:0007669"/>
    <property type="project" value="TreeGrafter"/>
</dbReference>
<evidence type="ECO:0000256" key="7">
    <source>
        <dbReference type="PIRSR" id="PIRSR015894-3"/>
    </source>
</evidence>
<dbReference type="PANTHER" id="PTHR10738">
    <property type="entry name" value="PROTEIN ARGININE N-METHYLTRANSFERASE 5"/>
    <property type="match status" value="1"/>
</dbReference>
<dbReference type="SUPFAM" id="SSF53335">
    <property type="entry name" value="S-adenosyl-L-methionine-dependent methyltransferases"/>
    <property type="match status" value="1"/>
</dbReference>
<proteinExistence type="inferred from homology"/>
<organism evidence="11 12">
    <name type="scientific">Thalassiosira oceanica</name>
    <name type="common">Marine diatom</name>
    <dbReference type="NCBI Taxonomy" id="159749"/>
    <lineage>
        <taxon>Eukaryota</taxon>
        <taxon>Sar</taxon>
        <taxon>Stramenopiles</taxon>
        <taxon>Ochrophyta</taxon>
        <taxon>Bacillariophyta</taxon>
        <taxon>Coscinodiscophyceae</taxon>
        <taxon>Thalassiosirophycidae</taxon>
        <taxon>Thalassiosirales</taxon>
        <taxon>Thalassiosiraceae</taxon>
        <taxon>Thalassiosira</taxon>
    </lineage>
</organism>
<evidence type="ECO:0000259" key="10">
    <source>
        <dbReference type="Pfam" id="PF17286"/>
    </source>
</evidence>
<keyword evidence="1 4" id="KW-0489">Methyltransferase</keyword>
<feature type="active site" description="Proton donor/acceptor" evidence="5">
    <location>
        <position position="565"/>
    </location>
</feature>
<evidence type="ECO:0000259" key="9">
    <source>
        <dbReference type="Pfam" id="PF17285"/>
    </source>
</evidence>
<evidence type="ECO:0000256" key="4">
    <source>
        <dbReference type="PIRNR" id="PIRNR015894"/>
    </source>
</evidence>
<feature type="binding site" evidence="6">
    <location>
        <position position="369"/>
    </location>
    <ligand>
        <name>S-adenosyl-L-methionine</name>
        <dbReference type="ChEBI" id="CHEBI:59789"/>
    </ligand>
</feature>
<dbReference type="InterPro" id="IPR035247">
    <property type="entry name" value="PRMT5_TIM"/>
</dbReference>
<feature type="active site" description="Proton donor/acceptor" evidence="5">
    <location>
        <position position="574"/>
    </location>
</feature>
<dbReference type="InterPro" id="IPR035248">
    <property type="entry name" value="PRMT5_C"/>
</dbReference>
<dbReference type="Gene3D" id="2.70.160.11">
    <property type="entry name" value="Hnrnp arginine n-methyltransferase1"/>
    <property type="match status" value="1"/>
</dbReference>
<dbReference type="GO" id="GO:0006355">
    <property type="term" value="P:regulation of DNA-templated transcription"/>
    <property type="evidence" value="ECO:0007669"/>
    <property type="project" value="TreeGrafter"/>
</dbReference>
<keyword evidence="2 4" id="KW-0808">Transferase</keyword>
<comment type="similarity">
    <text evidence="4">Belongs to the class I-like SAM-binding methyltransferase superfamily.</text>
</comment>
<evidence type="ECO:0000256" key="5">
    <source>
        <dbReference type="PIRSR" id="PIRSR015894-1"/>
    </source>
</evidence>
<evidence type="ECO:0000256" key="2">
    <source>
        <dbReference type="ARBA" id="ARBA00022679"/>
    </source>
</evidence>
<dbReference type="GO" id="GO:0032259">
    <property type="term" value="P:methylation"/>
    <property type="evidence" value="ECO:0007669"/>
    <property type="project" value="UniProtKB-KW"/>
</dbReference>
<dbReference type="Gene3D" id="3.20.20.150">
    <property type="entry name" value="Divalent-metal-dependent TIM barrel enzymes"/>
    <property type="match status" value="1"/>
</dbReference>
<feature type="domain" description="PRMT5 oligomerisation" evidence="10">
    <location>
        <begin position="599"/>
        <end position="700"/>
    </location>
</feature>
<evidence type="ECO:0000256" key="1">
    <source>
        <dbReference type="ARBA" id="ARBA00022603"/>
    </source>
</evidence>
<keyword evidence="12" id="KW-1185">Reference proteome</keyword>
<feature type="binding site" evidence="6">
    <location>
        <begin position="378"/>
        <end position="379"/>
    </location>
    <ligand>
        <name>S-adenosyl-L-methionine</name>
        <dbReference type="ChEBI" id="CHEBI:59789"/>
    </ligand>
</feature>
<feature type="binding site" evidence="6">
    <location>
        <begin position="538"/>
        <end position="539"/>
    </location>
    <ligand>
        <name>S-adenosyl-L-methionine</name>
        <dbReference type="ChEBI" id="CHEBI:59789"/>
    </ligand>
</feature>
<dbReference type="Gene3D" id="3.40.50.150">
    <property type="entry name" value="Vaccinia Virus protein VP39"/>
    <property type="match status" value="1"/>
</dbReference>
<dbReference type="PIRSF" id="PIRSF015894">
    <property type="entry name" value="Skb1_MeTrfase"/>
    <property type="match status" value="1"/>
</dbReference>
<keyword evidence="3 4" id="KW-0949">S-adenosyl-L-methionine</keyword>
<dbReference type="PANTHER" id="PTHR10738:SF0">
    <property type="entry name" value="PROTEIN ARGININE N-METHYLTRANSFERASE 5"/>
    <property type="match status" value="1"/>
</dbReference>
<accession>K0TIA3</accession>
<dbReference type="eggNOG" id="KOG0822">
    <property type="taxonomic scope" value="Eukaryota"/>
</dbReference>